<comment type="caution">
    <text evidence="1">The sequence shown here is derived from an EMBL/GenBank/DDBJ whole genome shotgun (WGS) entry which is preliminary data.</text>
</comment>
<protein>
    <submittedName>
        <fullName evidence="1">Uncharacterized protein</fullName>
    </submittedName>
</protein>
<dbReference type="RefSeq" id="WP_346337845.1">
    <property type="nucleotide sequence ID" value="NZ_JBBYXI010000012.1"/>
</dbReference>
<reference evidence="1 2" key="1">
    <citation type="submission" date="2024-04" db="EMBL/GenBank/DDBJ databases">
        <title>A novel species isolated from cricket.</title>
        <authorList>
            <person name="Wang H.-C."/>
        </authorList>
    </citation>
    <scope>NUCLEOTIDE SEQUENCE [LARGE SCALE GENOMIC DNA]</scope>
    <source>
        <strain evidence="1 2">WL0021</strain>
    </source>
</reference>
<sequence length="151" mass="17598">MLYTFFKASDLNLRLELDDKFIFLSGRKLPNGSVTEICLHNSHGPKLRIFSKMRDFSERLEIGSLCFERIKRYDNFNFKVNLDNNYPISIKKMVILIEGKKIESGLCLNYDKDKLIILPSDSPYALYVSTDTFQSLNTSEYELITYSVEEL</sequence>
<dbReference type="EMBL" id="JBBYXI010000012">
    <property type="protein sequence ID" value="MEN3931797.1"/>
    <property type="molecule type" value="Genomic_DNA"/>
</dbReference>
<organism evidence="1 2">
    <name type="scientific">Hohaiivirga grylli</name>
    <dbReference type="NCBI Taxonomy" id="3133970"/>
    <lineage>
        <taxon>Bacteria</taxon>
        <taxon>Pseudomonadati</taxon>
        <taxon>Pseudomonadota</taxon>
        <taxon>Alphaproteobacteria</taxon>
        <taxon>Hyphomicrobiales</taxon>
        <taxon>Methylobacteriaceae</taxon>
        <taxon>Hohaiivirga</taxon>
    </lineage>
</organism>
<name>A0ABV0BLD7_9HYPH</name>
<evidence type="ECO:0000313" key="2">
    <source>
        <dbReference type="Proteomes" id="UP001418637"/>
    </source>
</evidence>
<gene>
    <name evidence="1" type="ORF">WJT86_12115</name>
</gene>
<keyword evidence="2" id="KW-1185">Reference proteome</keyword>
<accession>A0ABV0BLD7</accession>
<proteinExistence type="predicted"/>
<dbReference type="Proteomes" id="UP001418637">
    <property type="component" value="Unassembled WGS sequence"/>
</dbReference>
<evidence type="ECO:0000313" key="1">
    <source>
        <dbReference type="EMBL" id="MEN3931797.1"/>
    </source>
</evidence>